<evidence type="ECO:0000313" key="2">
    <source>
        <dbReference type="Proteomes" id="UP001311915"/>
    </source>
</evidence>
<keyword evidence="2" id="KW-1185">Reference proteome</keyword>
<protein>
    <submittedName>
        <fullName evidence="1">Uncharacterized protein</fullName>
    </submittedName>
</protein>
<comment type="caution">
    <text evidence="1">The sequence shown here is derived from an EMBL/GenBank/DDBJ whole genome shotgun (WGS) entry which is preliminary data.</text>
</comment>
<organism evidence="1 2">
    <name type="scientific">Solanum pinnatisectum</name>
    <name type="common">tansyleaf nightshade</name>
    <dbReference type="NCBI Taxonomy" id="50273"/>
    <lineage>
        <taxon>Eukaryota</taxon>
        <taxon>Viridiplantae</taxon>
        <taxon>Streptophyta</taxon>
        <taxon>Embryophyta</taxon>
        <taxon>Tracheophyta</taxon>
        <taxon>Spermatophyta</taxon>
        <taxon>Magnoliopsida</taxon>
        <taxon>eudicotyledons</taxon>
        <taxon>Gunneridae</taxon>
        <taxon>Pentapetalae</taxon>
        <taxon>asterids</taxon>
        <taxon>lamiids</taxon>
        <taxon>Solanales</taxon>
        <taxon>Solanaceae</taxon>
        <taxon>Solanoideae</taxon>
        <taxon>Solaneae</taxon>
        <taxon>Solanum</taxon>
    </lineage>
</organism>
<proteinExistence type="predicted"/>
<evidence type="ECO:0000313" key="1">
    <source>
        <dbReference type="EMBL" id="KAK4732951.1"/>
    </source>
</evidence>
<name>A0AAV9M4T2_9SOLN</name>
<dbReference type="Proteomes" id="UP001311915">
    <property type="component" value="Unassembled WGS sequence"/>
</dbReference>
<gene>
    <name evidence="1" type="ORF">R3W88_025939</name>
</gene>
<reference evidence="1 2" key="1">
    <citation type="submission" date="2023-10" db="EMBL/GenBank/DDBJ databases">
        <title>Genome-Wide Identification Analysis in wild type Solanum Pinnatisectum Reveals Some Genes Defensing Phytophthora Infestans.</title>
        <authorList>
            <person name="Sun C."/>
        </authorList>
    </citation>
    <scope>NUCLEOTIDE SEQUENCE [LARGE SCALE GENOMIC DNA]</scope>
    <source>
        <strain evidence="1">LQN</strain>
        <tissue evidence="1">Leaf</tissue>
    </source>
</reference>
<sequence>MGLNWDEIFISKFELIERWNCNGKERRVVRFLGEGRRRCKIGTPGKFDNGPCTEMVRDSGHVLRWVLDSRVKKKHARRCKIGTPGKFDNGPCTEMVRDSGHVLRWVLDSRVKKKHAQGL</sequence>
<dbReference type="AlphaFoldDB" id="A0AAV9M4T2"/>
<dbReference type="EMBL" id="JAWPEI010000003">
    <property type="protein sequence ID" value="KAK4732951.1"/>
    <property type="molecule type" value="Genomic_DNA"/>
</dbReference>
<accession>A0AAV9M4T2</accession>